<accession>A0A117PHU2</accession>
<dbReference type="STRING" id="146536.AQI70_06850"/>
<keyword evidence="2" id="KW-0812">Transmembrane</keyword>
<reference evidence="3 4" key="1">
    <citation type="submission" date="2015-10" db="EMBL/GenBank/DDBJ databases">
        <title>Draft genome sequence of Streptomyces curacoi DSM 40107, type strain for the species Streptomyces curacoi.</title>
        <authorList>
            <person name="Ruckert C."/>
            <person name="Winkler A."/>
            <person name="Kalinowski J."/>
            <person name="Kampfer P."/>
            <person name="Glaeser S."/>
        </authorList>
    </citation>
    <scope>NUCLEOTIDE SEQUENCE [LARGE SCALE GENOMIC DNA]</scope>
    <source>
        <strain evidence="3 4">DSM 40107</strain>
    </source>
</reference>
<organism evidence="3 4">
    <name type="scientific">Streptomyces curacoi</name>
    <dbReference type="NCBI Taxonomy" id="146536"/>
    <lineage>
        <taxon>Bacteria</taxon>
        <taxon>Bacillati</taxon>
        <taxon>Actinomycetota</taxon>
        <taxon>Actinomycetes</taxon>
        <taxon>Kitasatosporales</taxon>
        <taxon>Streptomycetaceae</taxon>
        <taxon>Streptomyces</taxon>
    </lineage>
</organism>
<protein>
    <submittedName>
        <fullName evidence="3">Uncharacterized protein</fullName>
    </submittedName>
</protein>
<evidence type="ECO:0000256" key="2">
    <source>
        <dbReference type="SAM" id="Phobius"/>
    </source>
</evidence>
<dbReference type="Proteomes" id="UP000054024">
    <property type="component" value="Unassembled WGS sequence"/>
</dbReference>
<feature type="region of interest" description="Disordered" evidence="1">
    <location>
        <begin position="1"/>
        <end position="63"/>
    </location>
</feature>
<dbReference type="AlphaFoldDB" id="A0A117PHU2"/>
<evidence type="ECO:0000313" key="4">
    <source>
        <dbReference type="Proteomes" id="UP000054024"/>
    </source>
</evidence>
<keyword evidence="2" id="KW-0472">Membrane</keyword>
<feature type="transmembrane region" description="Helical" evidence="2">
    <location>
        <begin position="72"/>
        <end position="91"/>
    </location>
</feature>
<dbReference type="OrthoDB" id="3854979at2"/>
<comment type="caution">
    <text evidence="3">The sequence shown here is derived from an EMBL/GenBank/DDBJ whole genome shotgun (WGS) entry which is preliminary data.</text>
</comment>
<evidence type="ECO:0000256" key="1">
    <source>
        <dbReference type="SAM" id="MobiDB-lite"/>
    </source>
</evidence>
<dbReference type="RefSeq" id="WP_062145528.1">
    <property type="nucleotide sequence ID" value="NZ_KQ947985.1"/>
</dbReference>
<keyword evidence="2" id="KW-1133">Transmembrane helix</keyword>
<dbReference type="SUPFAM" id="SSF81995">
    <property type="entry name" value="beta-sandwich domain of Sec23/24"/>
    <property type="match status" value="1"/>
</dbReference>
<name>A0A117PHU2_9ACTN</name>
<dbReference type="EMBL" id="LMWJ01000004">
    <property type="protein sequence ID" value="KUM79898.1"/>
    <property type="molecule type" value="Genomic_DNA"/>
</dbReference>
<feature type="compositionally biased region" description="Low complexity" evidence="1">
    <location>
        <begin position="39"/>
        <end position="57"/>
    </location>
</feature>
<gene>
    <name evidence="3" type="ORF">AQI70_06850</name>
</gene>
<sequence>MTTPPPQGNPFAQGQNPYAQGQQPYGQPQGQAPYPPQGGYPQQPGQPGFPQQGAAPYAPVPPERPKRGIKQYLRMGAIALGLIFVAVGWYIGNDDTKKLAVGDCLTNNGTDTSVEIEQLDCSDAKADYKVLKKDGTTSVSTLACQSVKGTTAAIEWTEGSDSFVLCLGDNK</sequence>
<proteinExistence type="predicted"/>
<feature type="compositionally biased region" description="Low complexity" evidence="1">
    <location>
        <begin position="12"/>
        <end position="32"/>
    </location>
</feature>
<evidence type="ECO:0000313" key="3">
    <source>
        <dbReference type="EMBL" id="KUM79898.1"/>
    </source>
</evidence>
<keyword evidence="4" id="KW-1185">Reference proteome</keyword>